<protein>
    <submittedName>
        <fullName evidence="5">Diphthamide biosynthesis protein 7 (inferred by orthology to a human protein)</fullName>
    </submittedName>
</protein>
<keyword evidence="4" id="KW-1185">Reference proteome</keyword>
<dbReference type="GO" id="GO:0017183">
    <property type="term" value="P:protein histidyl modification to diphthamide"/>
    <property type="evidence" value="ECO:0007669"/>
    <property type="project" value="TreeGrafter"/>
</dbReference>
<dbReference type="WBParaSite" id="SVE_0497600.1">
    <property type="protein sequence ID" value="SVE_0497600.1"/>
    <property type="gene ID" value="SVE_0497600"/>
</dbReference>
<name>A0A0K0F827_STRVS</name>
<dbReference type="GO" id="GO:0005737">
    <property type="term" value="C:cytoplasm"/>
    <property type="evidence" value="ECO:0007669"/>
    <property type="project" value="TreeGrafter"/>
</dbReference>
<evidence type="ECO:0000313" key="5">
    <source>
        <dbReference type="WBParaSite" id="SVE_0497600.1"/>
    </source>
</evidence>
<dbReference type="AlphaFoldDB" id="A0A0K0F827"/>
<dbReference type="SUPFAM" id="SSF50978">
    <property type="entry name" value="WD40 repeat-like"/>
    <property type="match status" value="1"/>
</dbReference>
<accession>A0A0K0F827</accession>
<dbReference type="InterPro" id="IPR052415">
    <property type="entry name" value="Diphthine_MTase"/>
</dbReference>
<dbReference type="PANTHER" id="PTHR46042">
    <property type="entry name" value="DIPHTHINE METHYLTRANSFERASE"/>
    <property type="match status" value="1"/>
</dbReference>
<keyword evidence="2" id="KW-0677">Repeat</keyword>
<reference evidence="5" key="2">
    <citation type="submission" date="2015-08" db="UniProtKB">
        <authorList>
            <consortium name="WormBaseParasite"/>
        </authorList>
    </citation>
    <scope>IDENTIFICATION</scope>
</reference>
<proteinExistence type="predicted"/>
<dbReference type="PANTHER" id="PTHR46042:SF1">
    <property type="entry name" value="DIPHTHINE METHYLTRANSFERASE"/>
    <property type="match status" value="1"/>
</dbReference>
<organism evidence="4 5">
    <name type="scientific">Strongyloides venezuelensis</name>
    <name type="common">Threadworm</name>
    <dbReference type="NCBI Taxonomy" id="75913"/>
    <lineage>
        <taxon>Eukaryota</taxon>
        <taxon>Metazoa</taxon>
        <taxon>Ecdysozoa</taxon>
        <taxon>Nematoda</taxon>
        <taxon>Chromadorea</taxon>
        <taxon>Rhabditida</taxon>
        <taxon>Tylenchina</taxon>
        <taxon>Panagrolaimomorpha</taxon>
        <taxon>Strongyloidoidea</taxon>
        <taxon>Strongyloididae</taxon>
        <taxon>Strongyloides</taxon>
    </lineage>
</organism>
<keyword evidence="1" id="KW-0853">WD repeat</keyword>
<dbReference type="Proteomes" id="UP000035680">
    <property type="component" value="Unassembled WGS sequence"/>
</dbReference>
<dbReference type="Gene3D" id="2.130.10.10">
    <property type="entry name" value="YVTN repeat-like/Quinoprotein amine dehydrogenase"/>
    <property type="match status" value="1"/>
</dbReference>
<dbReference type="InterPro" id="IPR015943">
    <property type="entry name" value="WD40/YVTN_repeat-like_dom_sf"/>
</dbReference>
<evidence type="ECO:0000313" key="4">
    <source>
        <dbReference type="Proteomes" id="UP000035680"/>
    </source>
</evidence>
<reference evidence="4" key="1">
    <citation type="submission" date="2014-07" db="EMBL/GenBank/DDBJ databases">
        <authorList>
            <person name="Martin A.A"/>
            <person name="De Silva N."/>
        </authorList>
    </citation>
    <scope>NUCLEOTIDE SEQUENCE</scope>
</reference>
<sequence length="323" mass="37177">MVQIDEISSYKLQQRPAYCKYIDNFNSILVSTYQLENSQDRSGSFVFFNNQLEKISEIKLEAGVFRFDVDNFKNNQILASLTNGKLGFINLENSEIKYSKNLSDGMLLNQCQSYKCNNNTIITTDNLGGVFIIDSDKEYEIVESKVVHLLPYVKTPCEVWSCGFLKISDENIFGTGGDDGILKIWDKRQGLNILIDTFETIDNSGVTFISNSLYNENEYIVGSYDEFFRIFDIRNMKESKDSLKLNGGIWYIEEHFINSIQKFYCSCMYGGWNLVENNDNSLLVKINNNDHGKDLLYGVSRVNDYNIVSTTFNDFTIRLENIK</sequence>
<comment type="pathway">
    <text evidence="3">Protein modification.</text>
</comment>
<dbReference type="InterPro" id="IPR036322">
    <property type="entry name" value="WD40_repeat_dom_sf"/>
</dbReference>
<evidence type="ECO:0000256" key="1">
    <source>
        <dbReference type="ARBA" id="ARBA00022574"/>
    </source>
</evidence>
<dbReference type="STRING" id="75913.A0A0K0F827"/>
<evidence type="ECO:0000256" key="3">
    <source>
        <dbReference type="ARBA" id="ARBA00043952"/>
    </source>
</evidence>
<evidence type="ECO:0000256" key="2">
    <source>
        <dbReference type="ARBA" id="ARBA00022737"/>
    </source>
</evidence>
<dbReference type="GO" id="GO:0061685">
    <property type="term" value="F:diphthine methylesterase activity"/>
    <property type="evidence" value="ECO:0007669"/>
    <property type="project" value="TreeGrafter"/>
</dbReference>